<proteinExistence type="predicted"/>
<keyword evidence="1" id="KW-0472">Membrane</keyword>
<dbReference type="OrthoDB" id="431202at2759"/>
<keyword evidence="1" id="KW-1133">Transmembrane helix</keyword>
<dbReference type="EMBL" id="KZ992835">
    <property type="protein sequence ID" value="RKP06696.1"/>
    <property type="molecule type" value="Genomic_DNA"/>
</dbReference>
<evidence type="ECO:0000256" key="1">
    <source>
        <dbReference type="SAM" id="Phobius"/>
    </source>
</evidence>
<dbReference type="AlphaFoldDB" id="A0A4P9XLL1"/>
<dbReference type="GO" id="GO:0016020">
    <property type="term" value="C:membrane"/>
    <property type="evidence" value="ECO:0007669"/>
    <property type="project" value="TreeGrafter"/>
</dbReference>
<feature type="non-terminal residue" evidence="2">
    <location>
        <position position="225"/>
    </location>
</feature>
<dbReference type="PANTHER" id="PTHR31735:SF1">
    <property type="entry name" value="VACUOLAR MEMBRANE PROTEIN YPL162C"/>
    <property type="match status" value="1"/>
</dbReference>
<reference evidence="3" key="1">
    <citation type="journal article" date="2018" name="Nat. Microbiol.">
        <title>Leveraging single-cell genomics to expand the fungal tree of life.</title>
        <authorList>
            <person name="Ahrendt S.R."/>
            <person name="Quandt C.A."/>
            <person name="Ciobanu D."/>
            <person name="Clum A."/>
            <person name="Salamov A."/>
            <person name="Andreopoulos B."/>
            <person name="Cheng J.F."/>
            <person name="Woyke T."/>
            <person name="Pelin A."/>
            <person name="Henrissat B."/>
            <person name="Reynolds N.K."/>
            <person name="Benny G.L."/>
            <person name="Smith M.E."/>
            <person name="James T.Y."/>
            <person name="Grigoriev I.V."/>
        </authorList>
    </citation>
    <scope>NUCLEOTIDE SEQUENCE [LARGE SCALE GENOMIC DNA]</scope>
    <source>
        <strain evidence="3">RSA 1356</strain>
    </source>
</reference>
<organism evidence="2 3">
    <name type="scientific">Thamnocephalis sphaerospora</name>
    <dbReference type="NCBI Taxonomy" id="78915"/>
    <lineage>
        <taxon>Eukaryota</taxon>
        <taxon>Fungi</taxon>
        <taxon>Fungi incertae sedis</taxon>
        <taxon>Zoopagomycota</taxon>
        <taxon>Zoopagomycotina</taxon>
        <taxon>Zoopagomycetes</taxon>
        <taxon>Zoopagales</taxon>
        <taxon>Sigmoideomycetaceae</taxon>
        <taxon>Thamnocephalis</taxon>
    </lineage>
</organism>
<feature type="transmembrane region" description="Helical" evidence="1">
    <location>
        <begin position="60"/>
        <end position="82"/>
    </location>
</feature>
<keyword evidence="3" id="KW-1185">Reference proteome</keyword>
<name>A0A4P9XLL1_9FUNG</name>
<evidence type="ECO:0000313" key="3">
    <source>
        <dbReference type="Proteomes" id="UP000271241"/>
    </source>
</evidence>
<feature type="transmembrane region" description="Helical" evidence="1">
    <location>
        <begin position="29"/>
        <end position="48"/>
    </location>
</feature>
<feature type="transmembrane region" description="Helical" evidence="1">
    <location>
        <begin position="156"/>
        <end position="181"/>
    </location>
</feature>
<feature type="transmembrane region" description="Helical" evidence="1">
    <location>
        <begin position="201"/>
        <end position="220"/>
    </location>
</feature>
<dbReference type="Proteomes" id="UP000271241">
    <property type="component" value="Unassembled WGS sequence"/>
</dbReference>
<gene>
    <name evidence="2" type="ORF">THASP1DRAFT_18124</name>
</gene>
<sequence>MSSPLAAGPTYTVGGLGDPESINCKLTDGFAIGVQLLMGLIVCSSLLLKRRWEHPQRPLMIWFFDVSKQAAGGAMLHTLNLLGSLFSGHREEHPSGQSNPCVWYFLNILLDTTVGVLIIHFFMFVYVTVAQQVGVRDMRSGYYGHPPRMAAWLRQLCIFVLALASMKMLVLIVLRIFPFFFWFGKWALAPVETIGDQRVQVVVVMLIFPLVMNIIQFWLVDGVIK</sequence>
<dbReference type="Pfam" id="PF12400">
    <property type="entry name" value="STIMATE"/>
    <property type="match status" value="1"/>
</dbReference>
<feature type="transmembrane region" description="Helical" evidence="1">
    <location>
        <begin position="102"/>
        <end position="129"/>
    </location>
</feature>
<dbReference type="PANTHER" id="PTHR31735">
    <property type="entry name" value="VACUOLAR MEMBRANE PROTEIN YPL162C"/>
    <property type="match status" value="1"/>
</dbReference>
<dbReference type="STRING" id="78915.A0A4P9XLL1"/>
<evidence type="ECO:0000313" key="2">
    <source>
        <dbReference type="EMBL" id="RKP06696.1"/>
    </source>
</evidence>
<accession>A0A4P9XLL1</accession>
<dbReference type="InterPro" id="IPR022127">
    <property type="entry name" value="STIMATE/YPL162C"/>
</dbReference>
<protein>
    <submittedName>
        <fullName evidence="2">Vaculolar membrane protein-domain-containing protein</fullName>
    </submittedName>
</protein>
<keyword evidence="1" id="KW-0812">Transmembrane</keyword>